<dbReference type="PROSITE" id="PS51257">
    <property type="entry name" value="PROKAR_LIPOPROTEIN"/>
    <property type="match status" value="1"/>
</dbReference>
<dbReference type="OrthoDB" id="8004422at2"/>
<dbReference type="AlphaFoldDB" id="A0A2P5GLJ1"/>
<feature type="signal peptide" evidence="2">
    <location>
        <begin position="1"/>
        <end position="21"/>
    </location>
</feature>
<dbReference type="EMBL" id="PQGD01000015">
    <property type="protein sequence ID" value="POP46140.1"/>
    <property type="molecule type" value="Genomic_DNA"/>
</dbReference>
<name>A0A2P5GLJ1_9ENTR</name>
<dbReference type="Proteomes" id="UP000237073">
    <property type="component" value="Unassembled WGS sequence"/>
</dbReference>
<evidence type="ECO:0000313" key="6">
    <source>
        <dbReference type="Proteomes" id="UP000247005"/>
    </source>
</evidence>
<dbReference type="Pfam" id="PF12889">
    <property type="entry name" value="DUF3829"/>
    <property type="match status" value="1"/>
</dbReference>
<reference evidence="5 6" key="1">
    <citation type="submission" date="2018-01" db="EMBL/GenBank/DDBJ databases">
        <title>Superficieibacter electus gen. nov., sp. nov., an extended-spectrum beta-lactamase possessing member of the Enterobacteriaceae family, isolated from intensive care unit surfaces.</title>
        <authorList>
            <person name="Potter R.F."/>
            <person name="D'Souza A.W."/>
        </authorList>
    </citation>
    <scope>NUCLEOTIDE SEQUENCE [LARGE SCALE GENOMIC DNA]</scope>
    <source>
        <strain evidence="4 6">BP-1</strain>
        <strain evidence="3 5">BP-2</strain>
    </source>
</reference>
<evidence type="ECO:0008006" key="7">
    <source>
        <dbReference type="Google" id="ProtNLM"/>
    </source>
</evidence>
<accession>A0A2P5GLJ1</accession>
<gene>
    <name evidence="4" type="ORF">CHU32_18510</name>
    <name evidence="3" type="ORF">CHU33_14565</name>
</gene>
<protein>
    <recommendedName>
        <fullName evidence="7">DUF3829 domain-containing protein</fullName>
    </recommendedName>
</protein>
<dbReference type="RefSeq" id="WP_103676802.1">
    <property type="nucleotide sequence ID" value="NZ_PQGD01000015.1"/>
</dbReference>
<evidence type="ECO:0000313" key="4">
    <source>
        <dbReference type="EMBL" id="POP46140.1"/>
    </source>
</evidence>
<feature type="compositionally biased region" description="Low complexity" evidence="1">
    <location>
        <begin position="30"/>
        <end position="50"/>
    </location>
</feature>
<evidence type="ECO:0000313" key="3">
    <source>
        <dbReference type="EMBL" id="POP43806.1"/>
    </source>
</evidence>
<evidence type="ECO:0000256" key="2">
    <source>
        <dbReference type="SAM" id="SignalP"/>
    </source>
</evidence>
<feature type="chain" id="PRO_5015123966" description="DUF3829 domain-containing protein" evidence="2">
    <location>
        <begin position="22"/>
        <end position="358"/>
    </location>
</feature>
<comment type="caution">
    <text evidence="4">The sequence shown here is derived from an EMBL/GenBank/DDBJ whole genome shotgun (WGS) entry which is preliminary data.</text>
</comment>
<evidence type="ECO:0000256" key="1">
    <source>
        <dbReference type="SAM" id="MobiDB-lite"/>
    </source>
</evidence>
<evidence type="ECO:0000313" key="5">
    <source>
        <dbReference type="Proteomes" id="UP000237073"/>
    </source>
</evidence>
<dbReference type="InterPro" id="IPR024291">
    <property type="entry name" value="DUF3829"/>
</dbReference>
<keyword evidence="5" id="KW-1185">Reference proteome</keyword>
<dbReference type="Proteomes" id="UP000247005">
    <property type="component" value="Unassembled WGS sequence"/>
</dbReference>
<keyword evidence="2" id="KW-0732">Signal</keyword>
<sequence>MKRSLLASAIVFALMATGLTGCDDKDKAEAAPAAASSTPAQTTEAPATPAKDTAAEDDAPAQTEQTAPAVQADKDVIYDEKMNTYIDCYNDLQLSIFHSIDRYASWLKDFHTGPTGRESIVYGIYSVSESSIAKCQKQIPEVAKLTPALEGMDEAATAFVTSAVDIANTINEIDKYYEQENYKDDAFAQGKALHQTLLKNWEAFKPASSAYAAAIKKVDDERQIAHLNAIEQSEGKSVNYYKLAIMIDAQKVDSIIKEDKFDPETAMKQLNALEKITEELKAKDKAQPNISMGSFISSVEDYQLNAKKYIRRIRDKEPYSEQEREWIADANAGWMVEGSYPAALKSYNEMVDDYNRLH</sequence>
<organism evidence="4 6">
    <name type="scientific">Superficieibacter electus</name>
    <dbReference type="NCBI Taxonomy" id="2022662"/>
    <lineage>
        <taxon>Bacteria</taxon>
        <taxon>Pseudomonadati</taxon>
        <taxon>Pseudomonadota</taxon>
        <taxon>Gammaproteobacteria</taxon>
        <taxon>Enterobacterales</taxon>
        <taxon>Enterobacteriaceae</taxon>
        <taxon>Superficieibacter</taxon>
    </lineage>
</organism>
<feature type="region of interest" description="Disordered" evidence="1">
    <location>
        <begin position="30"/>
        <end position="72"/>
    </location>
</feature>
<dbReference type="EMBL" id="PQGE01000012">
    <property type="protein sequence ID" value="POP43806.1"/>
    <property type="molecule type" value="Genomic_DNA"/>
</dbReference>
<proteinExistence type="predicted"/>